<proteinExistence type="predicted"/>
<evidence type="ECO:0000313" key="2">
    <source>
        <dbReference type="EMBL" id="GGZ72303.1"/>
    </source>
</evidence>
<name>A0ABQ3C7K4_9GAMM</name>
<feature type="transmembrane region" description="Helical" evidence="1">
    <location>
        <begin position="7"/>
        <end position="31"/>
    </location>
</feature>
<feature type="transmembrane region" description="Helical" evidence="1">
    <location>
        <begin position="101"/>
        <end position="118"/>
    </location>
</feature>
<gene>
    <name evidence="2" type="ORF">GCM10008101_28380</name>
</gene>
<keyword evidence="3" id="KW-1185">Reference proteome</keyword>
<dbReference type="Proteomes" id="UP000643403">
    <property type="component" value="Unassembled WGS sequence"/>
</dbReference>
<protein>
    <submittedName>
        <fullName evidence="2">Uncharacterized protein</fullName>
    </submittedName>
</protein>
<evidence type="ECO:0000313" key="3">
    <source>
        <dbReference type="Proteomes" id="UP000643403"/>
    </source>
</evidence>
<evidence type="ECO:0000256" key="1">
    <source>
        <dbReference type="SAM" id="Phobius"/>
    </source>
</evidence>
<feature type="transmembrane region" description="Helical" evidence="1">
    <location>
        <begin position="71"/>
        <end position="89"/>
    </location>
</feature>
<accession>A0ABQ3C7K4</accession>
<keyword evidence="1" id="KW-1133">Transmembrane helix</keyword>
<sequence length="170" mass="18546">MKVPPLPIALLSVSQSVFGGFVALAFAYFLLTGGFQLGEELPGWVGPLGIVVGVACVVSAIQLWRCRWSGPFSFFALWLVPFVASLPFATPMEIIRDASFIEGRIAYLLVYGVIVFEFRSRFAVLGRYGKQHEAIEAKLAAARCSTSHRRACTLRLRPPTGADSVLNVPI</sequence>
<dbReference type="EMBL" id="BMXY01000005">
    <property type="protein sequence ID" value="GGZ72303.1"/>
    <property type="molecule type" value="Genomic_DNA"/>
</dbReference>
<reference evidence="3" key="1">
    <citation type="journal article" date="2019" name="Int. J. Syst. Evol. Microbiol.">
        <title>The Global Catalogue of Microorganisms (GCM) 10K type strain sequencing project: providing services to taxonomists for standard genome sequencing and annotation.</title>
        <authorList>
            <consortium name="The Broad Institute Genomics Platform"/>
            <consortium name="The Broad Institute Genome Sequencing Center for Infectious Disease"/>
            <person name="Wu L."/>
            <person name="Ma J."/>
        </authorList>
    </citation>
    <scope>NUCLEOTIDE SEQUENCE [LARGE SCALE GENOMIC DNA]</scope>
    <source>
        <strain evidence="3">KCTC 22558</strain>
    </source>
</reference>
<feature type="transmembrane region" description="Helical" evidence="1">
    <location>
        <begin position="43"/>
        <end position="64"/>
    </location>
</feature>
<organism evidence="2 3">
    <name type="scientific">Cognatilysobacter xinjiangensis</name>
    <dbReference type="NCBI Taxonomy" id="546892"/>
    <lineage>
        <taxon>Bacteria</taxon>
        <taxon>Pseudomonadati</taxon>
        <taxon>Pseudomonadota</taxon>
        <taxon>Gammaproteobacteria</taxon>
        <taxon>Lysobacterales</taxon>
        <taxon>Lysobacteraceae</taxon>
        <taxon>Cognatilysobacter</taxon>
    </lineage>
</organism>
<keyword evidence="1" id="KW-0472">Membrane</keyword>
<keyword evidence="1" id="KW-0812">Transmembrane</keyword>
<comment type="caution">
    <text evidence="2">The sequence shown here is derived from an EMBL/GenBank/DDBJ whole genome shotgun (WGS) entry which is preliminary data.</text>
</comment>